<dbReference type="EMBL" id="JAAZSR010000205">
    <property type="protein sequence ID" value="NKX51309.1"/>
    <property type="molecule type" value="Genomic_DNA"/>
</dbReference>
<keyword evidence="3" id="KW-1185">Reference proteome</keyword>
<organism evidence="2 3">
    <name type="scientific">Arthrobacter deserti</name>
    <dbReference type="NCBI Taxonomy" id="1742687"/>
    <lineage>
        <taxon>Bacteria</taxon>
        <taxon>Bacillati</taxon>
        <taxon>Actinomycetota</taxon>
        <taxon>Actinomycetes</taxon>
        <taxon>Micrococcales</taxon>
        <taxon>Micrococcaceae</taxon>
        <taxon>Arthrobacter</taxon>
    </lineage>
</organism>
<evidence type="ECO:0000256" key="1">
    <source>
        <dbReference type="SAM" id="MobiDB-lite"/>
    </source>
</evidence>
<feature type="non-terminal residue" evidence="2">
    <location>
        <position position="1"/>
    </location>
</feature>
<comment type="caution">
    <text evidence="2">The sequence shown here is derived from an EMBL/GenBank/DDBJ whole genome shotgun (WGS) entry which is preliminary data.</text>
</comment>
<reference evidence="2 3" key="1">
    <citation type="submission" date="2020-04" db="EMBL/GenBank/DDBJ databases">
        <authorList>
            <person name="Liu S."/>
        </authorList>
    </citation>
    <scope>NUCLEOTIDE SEQUENCE [LARGE SCALE GENOMIC DNA]</scope>
    <source>
        <strain evidence="2 3">CGMCC 1.15091</strain>
    </source>
</reference>
<accession>A0ABX1JPS1</accession>
<evidence type="ECO:0000313" key="3">
    <source>
        <dbReference type="Proteomes" id="UP000523795"/>
    </source>
</evidence>
<feature type="region of interest" description="Disordered" evidence="1">
    <location>
        <begin position="64"/>
        <end position="100"/>
    </location>
</feature>
<sequence>WESPKVQQKVSEATSAVKEKAPEAQDHLKDAVKKAGGSITGLLHRNHGSQDREQGGAADLEQATYSGQPAATVENPAVLDPEPGTSELPGDEEPGTGPRY</sequence>
<name>A0ABX1JPS1_9MICC</name>
<evidence type="ECO:0000313" key="2">
    <source>
        <dbReference type="EMBL" id="NKX51309.1"/>
    </source>
</evidence>
<feature type="region of interest" description="Disordered" evidence="1">
    <location>
        <begin position="1"/>
        <end position="24"/>
    </location>
</feature>
<proteinExistence type="predicted"/>
<dbReference type="Proteomes" id="UP000523795">
    <property type="component" value="Unassembled WGS sequence"/>
</dbReference>
<protein>
    <submittedName>
        <fullName evidence="2">Uncharacterized protein</fullName>
    </submittedName>
</protein>
<feature type="compositionally biased region" description="Polar residues" evidence="1">
    <location>
        <begin position="1"/>
        <end position="14"/>
    </location>
</feature>
<feature type="region of interest" description="Disordered" evidence="1">
    <location>
        <begin position="40"/>
        <end position="59"/>
    </location>
</feature>
<gene>
    <name evidence="2" type="ORF">HER39_12175</name>
</gene>